<evidence type="ECO:0000313" key="5">
    <source>
        <dbReference type="Proteomes" id="UP000697710"/>
    </source>
</evidence>
<gene>
    <name evidence="4" type="ORF">KC729_15810</name>
</gene>
<accession>A0A956M396</accession>
<dbReference type="Pfam" id="PF00456">
    <property type="entry name" value="Transketolase_N"/>
    <property type="match status" value="1"/>
</dbReference>
<organism evidence="4 5">
    <name type="scientific">Eiseniibacteriota bacterium</name>
    <dbReference type="NCBI Taxonomy" id="2212470"/>
    <lineage>
        <taxon>Bacteria</taxon>
        <taxon>Candidatus Eiseniibacteriota</taxon>
    </lineage>
</organism>
<dbReference type="EMBL" id="JAGQHR010000590">
    <property type="protein sequence ID" value="MCA9729155.1"/>
    <property type="molecule type" value="Genomic_DNA"/>
</dbReference>
<dbReference type="InterPro" id="IPR051157">
    <property type="entry name" value="PDH/Transketolase"/>
</dbReference>
<dbReference type="InterPro" id="IPR029061">
    <property type="entry name" value="THDP-binding"/>
</dbReference>
<evidence type="ECO:0000256" key="1">
    <source>
        <dbReference type="ARBA" id="ARBA00001964"/>
    </source>
</evidence>
<comment type="cofactor">
    <cofactor evidence="1">
        <name>thiamine diphosphate</name>
        <dbReference type="ChEBI" id="CHEBI:58937"/>
    </cofactor>
</comment>
<evidence type="ECO:0000256" key="2">
    <source>
        <dbReference type="ARBA" id="ARBA00023052"/>
    </source>
</evidence>
<feature type="non-terminal residue" evidence="4">
    <location>
        <position position="278"/>
    </location>
</feature>
<keyword evidence="4" id="KW-0670">Pyruvate</keyword>
<name>A0A956M396_UNCEI</name>
<evidence type="ECO:0000313" key="4">
    <source>
        <dbReference type="EMBL" id="MCA9729155.1"/>
    </source>
</evidence>
<dbReference type="AlphaFoldDB" id="A0A956M396"/>
<proteinExistence type="predicted"/>
<feature type="domain" description="Transketolase N-terminal" evidence="3">
    <location>
        <begin position="111"/>
        <end position="273"/>
    </location>
</feature>
<sequence length="278" mass="31754">MIFDQFKQQLPDIDPQETSEWIEALDRVVEREGTSRAQFLFYKLMKRARMLGVGIPPTTQTRYINTISPEQEPPYPGDPDMERRIRRLIRWNSAVMVTRANHRYDGLGGHLSTYASSASLYEVGFHHFFRGREHDPRADMVFIQGHAAPGIYARAFLEGRLTEEQLNNFRRETGGNGLSSYPHPRLMPDFWEYPTVSMGLGPINAIYQARFNRYLESRGLIEKSDARVWCFVGDGETDEPESLGALTLAAREGLDNLIFVVNCNLQRLDGPVRGNGKI</sequence>
<reference evidence="4" key="2">
    <citation type="journal article" date="2021" name="Microbiome">
        <title>Successional dynamics and alternative stable states in a saline activated sludge microbial community over 9 years.</title>
        <authorList>
            <person name="Wang Y."/>
            <person name="Ye J."/>
            <person name="Ju F."/>
            <person name="Liu L."/>
            <person name="Boyd J.A."/>
            <person name="Deng Y."/>
            <person name="Parks D.H."/>
            <person name="Jiang X."/>
            <person name="Yin X."/>
            <person name="Woodcroft B.J."/>
            <person name="Tyson G.W."/>
            <person name="Hugenholtz P."/>
            <person name="Polz M.F."/>
            <person name="Zhang T."/>
        </authorList>
    </citation>
    <scope>NUCLEOTIDE SEQUENCE</scope>
    <source>
        <strain evidence="4">HKST-UBA01</strain>
    </source>
</reference>
<dbReference type="PANTHER" id="PTHR43825:SF3">
    <property type="entry name" value="PYRUVATE DEHYDROGENASE E1 COMPONENT"/>
    <property type="match status" value="1"/>
</dbReference>
<dbReference type="Gene3D" id="3.40.50.970">
    <property type="match status" value="1"/>
</dbReference>
<dbReference type="Proteomes" id="UP000697710">
    <property type="component" value="Unassembled WGS sequence"/>
</dbReference>
<evidence type="ECO:0000259" key="3">
    <source>
        <dbReference type="Pfam" id="PF00456"/>
    </source>
</evidence>
<dbReference type="InterPro" id="IPR005474">
    <property type="entry name" value="Transketolase_N"/>
</dbReference>
<comment type="caution">
    <text evidence="4">The sequence shown here is derived from an EMBL/GenBank/DDBJ whole genome shotgun (WGS) entry which is preliminary data.</text>
</comment>
<protein>
    <submittedName>
        <fullName evidence="4">Pyruvate dehydrogenase (Acetyl-transferring), homodimeric type</fullName>
    </submittedName>
</protein>
<dbReference type="SUPFAM" id="SSF52518">
    <property type="entry name" value="Thiamin diphosphate-binding fold (THDP-binding)"/>
    <property type="match status" value="1"/>
</dbReference>
<reference evidence="4" key="1">
    <citation type="submission" date="2020-04" db="EMBL/GenBank/DDBJ databases">
        <authorList>
            <person name="Zhang T."/>
        </authorList>
    </citation>
    <scope>NUCLEOTIDE SEQUENCE</scope>
    <source>
        <strain evidence="4">HKST-UBA01</strain>
    </source>
</reference>
<keyword evidence="2" id="KW-0786">Thiamine pyrophosphate</keyword>
<dbReference type="PANTHER" id="PTHR43825">
    <property type="entry name" value="PYRUVATE DEHYDROGENASE E1 COMPONENT"/>
    <property type="match status" value="1"/>
</dbReference>
<dbReference type="FunFam" id="3.40.50.970:FF:000011">
    <property type="entry name" value="Pyruvate dehydrogenase E1 component"/>
    <property type="match status" value="1"/>
</dbReference>